<gene>
    <name evidence="2" type="ORF">QBE51_07020</name>
</gene>
<sequence>MYINTSVKLPQEIVLTLRQSSEDIVKEMKKALAVKYYKEKKLSLGQSAELAEMNKENFIEYLSEQGVTIFRFEKENELLEDIQNA</sequence>
<dbReference type="Pfam" id="PF03683">
    <property type="entry name" value="UPF0175"/>
    <property type="match status" value="1"/>
</dbReference>
<accession>A0ABZ2Y9T6</accession>
<name>A0ABZ2Y9T6_9FIRM</name>
<comment type="similarity">
    <text evidence="1">Belongs to the UPF0175 family.</text>
</comment>
<evidence type="ECO:0000313" key="3">
    <source>
        <dbReference type="Proteomes" id="UP001486565"/>
    </source>
</evidence>
<reference evidence="2 3" key="1">
    <citation type="submission" date="2023-03" db="EMBL/GenBank/DDBJ databases">
        <title>Novel Species.</title>
        <authorList>
            <person name="Ma S."/>
        </authorList>
    </citation>
    <scope>NUCLEOTIDE SEQUENCE [LARGE SCALE GENOMIC DNA]</scope>
    <source>
        <strain evidence="2 3">LIND6LT2</strain>
    </source>
</reference>
<protein>
    <submittedName>
        <fullName evidence="2">UPF0175 family protein</fullName>
    </submittedName>
</protein>
<dbReference type="InterPro" id="IPR052264">
    <property type="entry name" value="UPF0175_domain"/>
</dbReference>
<keyword evidence="3" id="KW-1185">Reference proteome</keyword>
<evidence type="ECO:0000256" key="1">
    <source>
        <dbReference type="ARBA" id="ARBA00005651"/>
    </source>
</evidence>
<organism evidence="2 3">
    <name type="scientific">Defluviitalea saccharophila</name>
    <dbReference type="NCBI Taxonomy" id="879970"/>
    <lineage>
        <taxon>Bacteria</taxon>
        <taxon>Bacillati</taxon>
        <taxon>Bacillota</taxon>
        <taxon>Clostridia</taxon>
        <taxon>Lachnospirales</taxon>
        <taxon>Defluviitaleaceae</taxon>
        <taxon>Defluviitalea</taxon>
    </lineage>
</organism>
<dbReference type="PANTHER" id="PTHR37525">
    <property type="entry name" value="UPF0175 PROTEIN SSL1255"/>
    <property type="match status" value="1"/>
</dbReference>
<evidence type="ECO:0000313" key="2">
    <source>
        <dbReference type="EMBL" id="WZL71254.1"/>
    </source>
</evidence>
<dbReference type="PANTHER" id="PTHR37525:SF1">
    <property type="entry name" value="UPF0175 PROTEIN SSL1255"/>
    <property type="match status" value="1"/>
</dbReference>
<dbReference type="Proteomes" id="UP001486565">
    <property type="component" value="Chromosome"/>
</dbReference>
<dbReference type="EMBL" id="CP121687">
    <property type="protein sequence ID" value="WZL71254.1"/>
    <property type="molecule type" value="Genomic_DNA"/>
</dbReference>
<proteinExistence type="inferred from homology"/>
<dbReference type="RefSeq" id="WP_341878218.1">
    <property type="nucleotide sequence ID" value="NZ_CP121687.1"/>
</dbReference>
<dbReference type="InterPro" id="IPR005368">
    <property type="entry name" value="UPF0175"/>
</dbReference>